<dbReference type="STRING" id="661478.OP10G_3027"/>
<evidence type="ECO:0000256" key="2">
    <source>
        <dbReference type="ARBA" id="ARBA00022481"/>
    </source>
</evidence>
<evidence type="ECO:0000313" key="6">
    <source>
        <dbReference type="EMBL" id="AIE86395.1"/>
    </source>
</evidence>
<dbReference type="SUPFAM" id="SSF54523">
    <property type="entry name" value="Pili subunits"/>
    <property type="match status" value="1"/>
</dbReference>
<dbReference type="InterPro" id="IPR045584">
    <property type="entry name" value="Pilin-like"/>
</dbReference>
<dbReference type="GO" id="GO:0016020">
    <property type="term" value="C:membrane"/>
    <property type="evidence" value="ECO:0007669"/>
    <property type="project" value="UniProtKB-SubCell"/>
</dbReference>
<evidence type="ECO:0000256" key="4">
    <source>
        <dbReference type="ARBA" id="ARBA00022989"/>
    </source>
</evidence>
<dbReference type="EMBL" id="CP007139">
    <property type="protein sequence ID" value="AIE86395.1"/>
    <property type="molecule type" value="Genomic_DNA"/>
</dbReference>
<keyword evidence="2" id="KW-0488">Methylation</keyword>
<dbReference type="KEGG" id="fgi:OP10G_3027"/>
<dbReference type="PANTHER" id="PTHR30093">
    <property type="entry name" value="GENERAL SECRETION PATHWAY PROTEIN G"/>
    <property type="match status" value="1"/>
</dbReference>
<proteinExistence type="predicted"/>
<evidence type="ECO:0000313" key="7">
    <source>
        <dbReference type="Proteomes" id="UP000027982"/>
    </source>
</evidence>
<name>A0A068NUE0_FIMGI</name>
<dbReference type="eggNOG" id="COG2165">
    <property type="taxonomic scope" value="Bacteria"/>
</dbReference>
<dbReference type="RefSeq" id="WP_025229637.1">
    <property type="nucleotide sequence ID" value="NZ_CP007139.1"/>
</dbReference>
<sequence length="306" mass="33136">MKRAFTLIELLVVIAIIAILAAILFPVFAQAKAAAKKTQDLSNLKQIGTSTMLYVGDYDDVLYGHRWNCDNTGTGAATIPCPDYFDGSGNVRPEAANFDSDSIKRYYWVFMLQPYAKNYNLFANPAKTPFYPTGKTTQYFNAPGAKGMNYGGQNSYGHNDVYLSPGVPFGGGTAQTVNMGSIPRVASTIMIVDANYYGAAPDVANQSGIADTGKMNGSEVAYADAQGTQYKNYWKNLGNSDWSAGYATRGGDMTVTDAMTKIQQMHNGKLNVQWADGHAKSLDYKAVLGNICYWTTDADGAHPSCN</sequence>
<dbReference type="AlphaFoldDB" id="A0A068NUE0"/>
<organism evidence="6 7">
    <name type="scientific">Fimbriimonas ginsengisoli Gsoil 348</name>
    <dbReference type="NCBI Taxonomy" id="661478"/>
    <lineage>
        <taxon>Bacteria</taxon>
        <taxon>Bacillati</taxon>
        <taxon>Armatimonadota</taxon>
        <taxon>Fimbriimonadia</taxon>
        <taxon>Fimbriimonadales</taxon>
        <taxon>Fimbriimonadaceae</taxon>
        <taxon>Fimbriimonas</taxon>
    </lineage>
</organism>
<keyword evidence="4" id="KW-1133">Transmembrane helix</keyword>
<dbReference type="NCBIfam" id="TIGR02532">
    <property type="entry name" value="IV_pilin_GFxxxE"/>
    <property type="match status" value="1"/>
</dbReference>
<protein>
    <recommendedName>
        <fullName evidence="8">Prepilin-type N-terminal cleavage/methylation domain-containing protein</fullName>
    </recommendedName>
</protein>
<dbReference type="OrthoDB" id="9815325at2"/>
<dbReference type="Gene3D" id="3.30.700.10">
    <property type="entry name" value="Glycoprotein, Type 4 Pilin"/>
    <property type="match status" value="1"/>
</dbReference>
<comment type="subcellular location">
    <subcellularLocation>
        <location evidence="1">Membrane</location>
        <topology evidence="1">Single-pass membrane protein</topology>
    </subcellularLocation>
</comment>
<keyword evidence="7" id="KW-1185">Reference proteome</keyword>
<reference evidence="6 7" key="1">
    <citation type="journal article" date="2014" name="PLoS ONE">
        <title>The first complete genome sequence of the class fimbriimonadia in the phylum armatimonadetes.</title>
        <authorList>
            <person name="Hu Z.Y."/>
            <person name="Wang Y.Z."/>
            <person name="Im W.T."/>
            <person name="Wang S.Y."/>
            <person name="Zhao G.P."/>
            <person name="Zheng H.J."/>
            <person name="Quan Z.X."/>
        </authorList>
    </citation>
    <scope>NUCLEOTIDE SEQUENCE [LARGE SCALE GENOMIC DNA]</scope>
    <source>
        <strain evidence="6">Gsoil 348</strain>
    </source>
</reference>
<dbReference type="Proteomes" id="UP000027982">
    <property type="component" value="Chromosome"/>
</dbReference>
<evidence type="ECO:0000256" key="5">
    <source>
        <dbReference type="ARBA" id="ARBA00023136"/>
    </source>
</evidence>
<dbReference type="PANTHER" id="PTHR30093:SF44">
    <property type="entry name" value="TYPE II SECRETION SYSTEM CORE PROTEIN G"/>
    <property type="match status" value="1"/>
</dbReference>
<dbReference type="HOGENOM" id="CLU_041661_1_0_0"/>
<dbReference type="Pfam" id="PF07963">
    <property type="entry name" value="N_methyl"/>
    <property type="match status" value="1"/>
</dbReference>
<evidence type="ECO:0008006" key="8">
    <source>
        <dbReference type="Google" id="ProtNLM"/>
    </source>
</evidence>
<evidence type="ECO:0000256" key="1">
    <source>
        <dbReference type="ARBA" id="ARBA00004167"/>
    </source>
</evidence>
<gene>
    <name evidence="6" type="ORF">OP10G_3027</name>
</gene>
<dbReference type="InterPro" id="IPR012902">
    <property type="entry name" value="N_methyl_site"/>
</dbReference>
<keyword evidence="3" id="KW-0812">Transmembrane</keyword>
<accession>A0A068NUE0</accession>
<keyword evidence="5" id="KW-0472">Membrane</keyword>
<evidence type="ECO:0000256" key="3">
    <source>
        <dbReference type="ARBA" id="ARBA00022692"/>
    </source>
</evidence>